<dbReference type="EMBL" id="CAXIEN010000061">
    <property type="protein sequence ID" value="CAL1272532.1"/>
    <property type="molecule type" value="Genomic_DNA"/>
</dbReference>
<accession>A0AAV1ZL50</accession>
<protein>
    <submittedName>
        <fullName evidence="4">Uncharacterized protein</fullName>
    </submittedName>
</protein>
<dbReference type="InterPro" id="IPR000618">
    <property type="entry name" value="Insect_cuticle"/>
</dbReference>
<feature type="compositionally biased region" description="Pro residues" evidence="2">
    <location>
        <begin position="286"/>
        <end position="297"/>
    </location>
</feature>
<gene>
    <name evidence="4" type="ORF">LARSCL_LOCUS6441</name>
</gene>
<feature type="region of interest" description="Disordered" evidence="2">
    <location>
        <begin position="712"/>
        <end position="801"/>
    </location>
</feature>
<dbReference type="PROSITE" id="PS51155">
    <property type="entry name" value="CHIT_BIND_RR_2"/>
    <property type="match status" value="1"/>
</dbReference>
<evidence type="ECO:0000256" key="1">
    <source>
        <dbReference type="PROSITE-ProRule" id="PRU00497"/>
    </source>
</evidence>
<keyword evidence="1" id="KW-0193">Cuticle</keyword>
<keyword evidence="3" id="KW-0732">Signal</keyword>
<feature type="chain" id="PRO_5043898090" evidence="3">
    <location>
        <begin position="41"/>
        <end position="947"/>
    </location>
</feature>
<evidence type="ECO:0000256" key="3">
    <source>
        <dbReference type="SAM" id="SignalP"/>
    </source>
</evidence>
<keyword evidence="5" id="KW-1185">Reference proteome</keyword>
<dbReference type="GO" id="GO:0042302">
    <property type="term" value="F:structural constituent of cuticle"/>
    <property type="evidence" value="ECO:0007669"/>
    <property type="project" value="UniProtKB-UniRule"/>
</dbReference>
<sequence>MNQTFYCSHQLSKVVRCLKTIMSSAIVLVVLPLLLQSAQATFPPVNNPPPIPSQGVRTLDYERFYFPEDLSPNQPSNVIKDEGYYPLDEKLDQRLFAPENQSGETGGYGNEDTFDRYYSEDQPYIGPVATPLPDDTYVAQPSVTSKVIPDGPANVGSSDIWVLTKGPDNQFIRERWIQVPMTQDRVVEVVNADVPPKQYTETIKSFPPVVQPPPIPAAPVKAPSAAPPNVFQQVWIRAPPPIQNQKVFQNPPTLVQEIPSAKQVVDLPPPAIKQYIQPQIVKEAQPLPPPPPPPPPMVTKKSSSFIVPPPPPPPIKVTDLPSPKQTIVVNQPPVPIDQVVVEKASPLSQVKHIWVPTSQNTGKFITVPAGTVIDAGKSIPAKGVPLDVPPPPTPITVSGTWILKQDGPIPRFEPQKSNGPVAPVIQKGSVFVDNGPKFQFDSPKNPPLVGKSIDSPVPVDIWAAKNPIPQQKVIISAPPPPPQLTLPPPSVKSDTIVVGKSAPIAPPPKGVITSVKGFPQLPPPPPQVIAPLPQIINGKPCPVPVAQAKSPFQSKSVPVPAPGPVPVPIPAYRTIAVNRQPFGRILRINRYPYGPYYVLNPRTGASFYTYPRAPITPVIQQTKAGQVVRLVPARPLAVPVAPRQVAVPVSPKQVAVPVPRKQIVVPVSNGKSAAPVLLYPPVSRIRYSYPWGSYIRSLPVSGKNIFVLPPNNKPSKIQAEKSSSSESSSSESSSSESKSEEKKKKPAKEEKESSEEVAESIESSIESEEPEPEPEPEKAPETVIEEEEEAAASEADPVETAAPIVEEPEVKDESFAAEESQIKPQLLNRGYKEANVNSFDPLTKSFYYGFEQRGISDRKEISDPNGKRVIGSYNYRKPDGIFKNVAYVVDSNGSRAHVVSNEPGTVSYQTLNANYIPSATPENTTHKVSDIETAASHENLTEDPQRD</sequence>
<reference evidence="4 5" key="1">
    <citation type="submission" date="2024-04" db="EMBL/GenBank/DDBJ databases">
        <authorList>
            <person name="Rising A."/>
            <person name="Reimegard J."/>
            <person name="Sonavane S."/>
            <person name="Akerstrom W."/>
            <person name="Nylinder S."/>
            <person name="Hedman E."/>
            <person name="Kallberg Y."/>
        </authorList>
    </citation>
    <scope>NUCLEOTIDE SEQUENCE [LARGE SCALE GENOMIC DNA]</scope>
</reference>
<evidence type="ECO:0000313" key="4">
    <source>
        <dbReference type="EMBL" id="CAL1272532.1"/>
    </source>
</evidence>
<evidence type="ECO:0000256" key="2">
    <source>
        <dbReference type="SAM" id="MobiDB-lite"/>
    </source>
</evidence>
<dbReference type="Pfam" id="PF00379">
    <property type="entry name" value="Chitin_bind_4"/>
    <property type="match status" value="1"/>
</dbReference>
<proteinExistence type="predicted"/>
<organism evidence="4 5">
    <name type="scientific">Larinioides sclopetarius</name>
    <dbReference type="NCBI Taxonomy" id="280406"/>
    <lineage>
        <taxon>Eukaryota</taxon>
        <taxon>Metazoa</taxon>
        <taxon>Ecdysozoa</taxon>
        <taxon>Arthropoda</taxon>
        <taxon>Chelicerata</taxon>
        <taxon>Arachnida</taxon>
        <taxon>Araneae</taxon>
        <taxon>Araneomorphae</taxon>
        <taxon>Entelegynae</taxon>
        <taxon>Araneoidea</taxon>
        <taxon>Araneidae</taxon>
        <taxon>Larinioides</taxon>
    </lineage>
</organism>
<evidence type="ECO:0000313" key="5">
    <source>
        <dbReference type="Proteomes" id="UP001497382"/>
    </source>
</evidence>
<feature type="signal peptide" evidence="3">
    <location>
        <begin position="1"/>
        <end position="40"/>
    </location>
</feature>
<feature type="compositionally biased region" description="Acidic residues" evidence="2">
    <location>
        <begin position="752"/>
        <end position="774"/>
    </location>
</feature>
<feature type="compositionally biased region" description="Basic and acidic residues" evidence="2">
    <location>
        <begin position="737"/>
        <end position="751"/>
    </location>
</feature>
<dbReference type="Proteomes" id="UP001497382">
    <property type="component" value="Unassembled WGS sequence"/>
</dbReference>
<feature type="region of interest" description="Disordered" evidence="2">
    <location>
        <begin position="284"/>
        <end position="305"/>
    </location>
</feature>
<feature type="compositionally biased region" description="Low complexity" evidence="2">
    <location>
        <begin position="714"/>
        <end position="736"/>
    </location>
</feature>
<comment type="caution">
    <text evidence="4">The sequence shown here is derived from an EMBL/GenBank/DDBJ whole genome shotgun (WGS) entry which is preliminary data.</text>
</comment>
<name>A0AAV1ZL50_9ARAC</name>
<dbReference type="AlphaFoldDB" id="A0AAV1ZL50"/>